<dbReference type="Pfam" id="PF13432">
    <property type="entry name" value="TPR_16"/>
    <property type="match status" value="1"/>
</dbReference>
<dbReference type="Pfam" id="PF13374">
    <property type="entry name" value="TPR_10"/>
    <property type="match status" value="1"/>
</dbReference>
<dbReference type="PANTHER" id="PTHR45088">
    <property type="entry name" value="OSJNBA0022H21.17 PROTEIN"/>
    <property type="match status" value="1"/>
</dbReference>
<dbReference type="Gene3D" id="1.25.40.10">
    <property type="entry name" value="Tetratricopeptide repeat domain"/>
    <property type="match status" value="2"/>
</dbReference>
<dbReference type="AlphaFoldDB" id="A0A5M3WXV7"/>
<sequence length="854" mass="93872">MGRWRRLVSGLALAVAATATIALVALSRIPQPPTWLAVLIAGVAFCVGLAADPFKKLSGEWIEQPRQQHAALLAHTRMHSRSGRLQRVRNCANAMALGVHPAARAETADGDAGQPPYVERDLQERLKEAADEGGLVIIEGASTAGKSRLAYEFVREFLADRWLVVPAGPTSLRDIALAGVPIGNAVVWLDDIDRHLIGGGLDGSVLDALCPQDSKDVLMLATLRAEARNELTDVQLETAISRAVDDVMRRARVLYLDLKLTEQERTRAADLRSDLRIAAALDQSGDAGFAEYLAAGPAALERWQSAHHGQNVVAGAIISAAIDVRRAGLPGPISRSMLASSVPLYLDHRSRERQSDDAFDLGIEWAIQPVKGASSCLVPVGTENFEPFDYLVDHVQRTEGIDTIPGALWSELISTVDIADLTPIGLSAYRAGRSDISEEAFLRIAESGEEWANGILGFLQQEAGRVEEADTSYRRAAESGQTSAMFNLAKLHKELGDQEQAEQWYRRAADDGHRSAAYNLAKLLKGQDEAEQWYRQAAEAGHPGAMNNLGVLLVNSGRRKAALDWFRSAAEAGNVDAMCNLGSVLEDRAKSEEAEAWYRRAAEANHGSAMNNLGLSLHNRGLTEEAEEWYRRATEAGNATAAYNLATLLTQNNRETEAETWFLQAAKAGQSKAMYALGLRHAVVDRDEAELWFAKAAKAGHGQAMYELGALLMKRRRNEEAEYWFLRAAEAGQDEAMYQHAFQLMMTDNLEEAERWLRRAAEMKHDQAMYLLAALLEKSGRDQEAENWFRLADPSGRAVTQYRLRGMLSNLHEAVPERMDRSLYETGNSDGIFVLDQFLDARGPEEANTPQDES</sequence>
<gene>
    <name evidence="1" type="ORF">Amac_068330</name>
</gene>
<proteinExistence type="predicted"/>
<evidence type="ECO:0000313" key="2">
    <source>
        <dbReference type="Proteomes" id="UP000331127"/>
    </source>
</evidence>
<dbReference type="InterPro" id="IPR019734">
    <property type="entry name" value="TPR_rpt"/>
</dbReference>
<accession>A0A5M3WXV7</accession>
<dbReference type="InterPro" id="IPR011990">
    <property type="entry name" value="TPR-like_helical_dom_sf"/>
</dbReference>
<reference evidence="1 2" key="1">
    <citation type="submission" date="2019-10" db="EMBL/GenBank/DDBJ databases">
        <title>Whole genome shotgun sequence of Acrocarpospora macrocephala NBRC 16266.</title>
        <authorList>
            <person name="Ichikawa N."/>
            <person name="Kimura A."/>
            <person name="Kitahashi Y."/>
            <person name="Komaki H."/>
            <person name="Oguchi A."/>
        </authorList>
    </citation>
    <scope>NUCLEOTIDE SEQUENCE [LARGE SCALE GENOMIC DNA]</scope>
    <source>
        <strain evidence="1 2">NBRC 16266</strain>
    </source>
</reference>
<name>A0A5M3WXV7_9ACTN</name>
<dbReference type="InterPro" id="IPR053301">
    <property type="entry name" value="F-box_motif"/>
</dbReference>
<dbReference type="SMART" id="SM00671">
    <property type="entry name" value="SEL1"/>
    <property type="match status" value="9"/>
</dbReference>
<protein>
    <recommendedName>
        <fullName evidence="3">Sel1 repeat family protein</fullName>
    </recommendedName>
</protein>
<dbReference type="Proteomes" id="UP000331127">
    <property type="component" value="Unassembled WGS sequence"/>
</dbReference>
<organism evidence="1 2">
    <name type="scientific">Acrocarpospora macrocephala</name>
    <dbReference type="NCBI Taxonomy" id="150177"/>
    <lineage>
        <taxon>Bacteria</taxon>
        <taxon>Bacillati</taxon>
        <taxon>Actinomycetota</taxon>
        <taxon>Actinomycetes</taxon>
        <taxon>Streptosporangiales</taxon>
        <taxon>Streptosporangiaceae</taxon>
        <taxon>Acrocarpospora</taxon>
    </lineage>
</organism>
<dbReference type="SUPFAM" id="SSF81901">
    <property type="entry name" value="HCP-like"/>
    <property type="match status" value="2"/>
</dbReference>
<dbReference type="SMART" id="SM00028">
    <property type="entry name" value="TPR"/>
    <property type="match status" value="4"/>
</dbReference>
<dbReference type="PANTHER" id="PTHR45088:SF1">
    <property type="entry name" value="OS04G0476000 PROTEIN"/>
    <property type="match status" value="1"/>
</dbReference>
<dbReference type="Pfam" id="PF13181">
    <property type="entry name" value="TPR_8"/>
    <property type="match status" value="1"/>
</dbReference>
<dbReference type="EMBL" id="BLAE01000044">
    <property type="protein sequence ID" value="GES13236.1"/>
    <property type="molecule type" value="Genomic_DNA"/>
</dbReference>
<evidence type="ECO:0000313" key="1">
    <source>
        <dbReference type="EMBL" id="GES13236.1"/>
    </source>
</evidence>
<dbReference type="InterPro" id="IPR006597">
    <property type="entry name" value="Sel1-like"/>
</dbReference>
<evidence type="ECO:0008006" key="3">
    <source>
        <dbReference type="Google" id="ProtNLM"/>
    </source>
</evidence>
<dbReference type="Pfam" id="PF08238">
    <property type="entry name" value="Sel1"/>
    <property type="match status" value="5"/>
</dbReference>
<comment type="caution">
    <text evidence="1">The sequence shown here is derived from an EMBL/GenBank/DDBJ whole genome shotgun (WGS) entry which is preliminary data.</text>
</comment>
<keyword evidence="2" id="KW-1185">Reference proteome</keyword>